<dbReference type="Gene3D" id="3.40.50.720">
    <property type="entry name" value="NAD(P)-binding Rossmann-like Domain"/>
    <property type="match status" value="1"/>
</dbReference>
<name>A0A0K9PDF9_ZOSMR</name>
<dbReference type="EMBL" id="LFYR01000932">
    <property type="protein sequence ID" value="KMZ67093.1"/>
    <property type="molecule type" value="Genomic_DNA"/>
</dbReference>
<gene>
    <name evidence="4" type="ORF">ZOSMA_27G01480</name>
</gene>
<keyword evidence="3" id="KW-0560">Oxidoreductase</keyword>
<dbReference type="InterPro" id="IPR036291">
    <property type="entry name" value="NAD(P)-bd_dom_sf"/>
</dbReference>
<dbReference type="STRING" id="29655.A0A0K9PDF9"/>
<reference evidence="5" key="1">
    <citation type="journal article" date="2016" name="Nature">
        <title>The genome of the seagrass Zostera marina reveals angiosperm adaptation to the sea.</title>
        <authorList>
            <person name="Olsen J.L."/>
            <person name="Rouze P."/>
            <person name="Verhelst B."/>
            <person name="Lin Y.-C."/>
            <person name="Bayer T."/>
            <person name="Collen J."/>
            <person name="Dattolo E."/>
            <person name="De Paoli E."/>
            <person name="Dittami S."/>
            <person name="Maumus F."/>
            <person name="Michel G."/>
            <person name="Kersting A."/>
            <person name="Lauritano C."/>
            <person name="Lohaus R."/>
            <person name="Toepel M."/>
            <person name="Tonon T."/>
            <person name="Vanneste K."/>
            <person name="Amirebrahimi M."/>
            <person name="Brakel J."/>
            <person name="Bostroem C."/>
            <person name="Chovatia M."/>
            <person name="Grimwood J."/>
            <person name="Jenkins J.W."/>
            <person name="Jueterbock A."/>
            <person name="Mraz A."/>
            <person name="Stam W.T."/>
            <person name="Tice H."/>
            <person name="Bornberg-Bauer E."/>
            <person name="Green P.J."/>
            <person name="Pearson G.A."/>
            <person name="Procaccini G."/>
            <person name="Duarte C.M."/>
            <person name="Schmutz J."/>
            <person name="Reusch T.B.H."/>
            <person name="Van de Peer Y."/>
        </authorList>
    </citation>
    <scope>NUCLEOTIDE SEQUENCE [LARGE SCALE GENOMIC DNA]</scope>
    <source>
        <strain evidence="5">cv. Finnish</strain>
    </source>
</reference>
<evidence type="ECO:0000313" key="5">
    <source>
        <dbReference type="Proteomes" id="UP000036987"/>
    </source>
</evidence>
<comment type="caution">
    <text evidence="4">The sequence shown here is derived from an EMBL/GenBank/DDBJ whole genome shotgun (WGS) entry which is preliminary data.</text>
</comment>
<dbReference type="AlphaFoldDB" id="A0A0K9PDF9"/>
<evidence type="ECO:0008006" key="6">
    <source>
        <dbReference type="Google" id="ProtNLM"/>
    </source>
</evidence>
<proteinExistence type="predicted"/>
<sequence length="67" mass="7111">MDAATPLLCAGITIYSPMIQHNMCQPGKKLGVNGLGVLGHIARGEWFGKTFGLHVTVISISSPSKME</sequence>
<keyword evidence="5" id="KW-1185">Reference proteome</keyword>
<dbReference type="Proteomes" id="UP000036987">
    <property type="component" value="Unassembled WGS sequence"/>
</dbReference>
<evidence type="ECO:0000256" key="1">
    <source>
        <dbReference type="ARBA" id="ARBA00022723"/>
    </source>
</evidence>
<keyword evidence="2" id="KW-0862">Zinc</keyword>
<dbReference type="GO" id="GO:0046872">
    <property type="term" value="F:metal ion binding"/>
    <property type="evidence" value="ECO:0007669"/>
    <property type="project" value="UniProtKB-KW"/>
</dbReference>
<evidence type="ECO:0000256" key="2">
    <source>
        <dbReference type="ARBA" id="ARBA00022833"/>
    </source>
</evidence>
<dbReference type="InterPro" id="IPR047109">
    <property type="entry name" value="CAD-like"/>
</dbReference>
<evidence type="ECO:0000256" key="3">
    <source>
        <dbReference type="ARBA" id="ARBA00023002"/>
    </source>
</evidence>
<evidence type="ECO:0000313" key="4">
    <source>
        <dbReference type="EMBL" id="KMZ67093.1"/>
    </source>
</evidence>
<dbReference type="GO" id="GO:0016616">
    <property type="term" value="F:oxidoreductase activity, acting on the CH-OH group of donors, NAD or NADP as acceptor"/>
    <property type="evidence" value="ECO:0007669"/>
    <property type="project" value="InterPro"/>
</dbReference>
<protein>
    <recommendedName>
        <fullName evidence="6">D-isomer specific 2-hydroxyacid dehydrogenase NAD-binding domain-containing protein</fullName>
    </recommendedName>
</protein>
<keyword evidence="1" id="KW-0479">Metal-binding</keyword>
<dbReference type="SUPFAM" id="SSF51735">
    <property type="entry name" value="NAD(P)-binding Rossmann-fold domains"/>
    <property type="match status" value="1"/>
</dbReference>
<accession>A0A0K9PDF9</accession>
<dbReference type="PANTHER" id="PTHR42683">
    <property type="entry name" value="ALDEHYDE REDUCTASE"/>
    <property type="match status" value="1"/>
</dbReference>
<organism evidence="4 5">
    <name type="scientific">Zostera marina</name>
    <name type="common">Eelgrass</name>
    <dbReference type="NCBI Taxonomy" id="29655"/>
    <lineage>
        <taxon>Eukaryota</taxon>
        <taxon>Viridiplantae</taxon>
        <taxon>Streptophyta</taxon>
        <taxon>Embryophyta</taxon>
        <taxon>Tracheophyta</taxon>
        <taxon>Spermatophyta</taxon>
        <taxon>Magnoliopsida</taxon>
        <taxon>Liliopsida</taxon>
        <taxon>Zosteraceae</taxon>
        <taxon>Zostera</taxon>
    </lineage>
</organism>